<dbReference type="AlphaFoldDB" id="A0A4Y8CNC5"/>
<feature type="compositionally biased region" description="Basic residues" evidence="1">
    <location>
        <begin position="193"/>
        <end position="202"/>
    </location>
</feature>
<accession>A0A4Y8CNC5</accession>
<feature type="compositionally biased region" description="Polar residues" evidence="1">
    <location>
        <begin position="142"/>
        <end position="152"/>
    </location>
</feature>
<dbReference type="EMBL" id="PHWZ01000509">
    <property type="protein sequence ID" value="TEY37769.1"/>
    <property type="molecule type" value="Genomic_DNA"/>
</dbReference>
<feature type="compositionally biased region" description="Basic and acidic residues" evidence="1">
    <location>
        <begin position="173"/>
        <end position="187"/>
    </location>
</feature>
<evidence type="ECO:0000313" key="2">
    <source>
        <dbReference type="EMBL" id="TEY37769.1"/>
    </source>
</evidence>
<comment type="caution">
    <text evidence="2">The sequence shown here is derived from an EMBL/GenBank/DDBJ whole genome shotgun (WGS) entry which is preliminary data.</text>
</comment>
<keyword evidence="3" id="KW-1185">Reference proteome</keyword>
<reference evidence="2 3" key="1">
    <citation type="submission" date="2017-11" db="EMBL/GenBank/DDBJ databases">
        <title>Comparative genomics of Botrytis spp.</title>
        <authorList>
            <person name="Valero-Jimenez C.A."/>
            <person name="Tapia P."/>
            <person name="Veloso J."/>
            <person name="Silva-Moreno E."/>
            <person name="Staats M."/>
            <person name="Valdes J.H."/>
            <person name="Van Kan J.A.L."/>
        </authorList>
    </citation>
    <scope>NUCLEOTIDE SEQUENCE [LARGE SCALE GENOMIC DNA]</scope>
    <source>
        <strain evidence="2 3">MUCL2830</strain>
    </source>
</reference>
<gene>
    <name evidence="2" type="ORF">BOTCAL_0510g00050</name>
</gene>
<sequence>MIGCFDGQICCELFLSQNTLWERDFIKSQENCQVCWITRTVEMQRNLPPGTMLYRKIKYYRENPHEVPESCRASVIAEARKLGEIPQASTDGRYPHHERYGQFPYEEAVYQPTERAVASGSGTYSYTQNQRPVHDTGYADSGYNQHTSQPSGSRYPGGQQYVTTSEHNIVTAEPRHQERTPAPHDNRASVSRPSKKGKEHGH</sequence>
<feature type="region of interest" description="Disordered" evidence="1">
    <location>
        <begin position="114"/>
        <end position="202"/>
    </location>
</feature>
<dbReference type="OrthoDB" id="3551792at2759"/>
<evidence type="ECO:0000256" key="1">
    <source>
        <dbReference type="SAM" id="MobiDB-lite"/>
    </source>
</evidence>
<dbReference type="Proteomes" id="UP000297299">
    <property type="component" value="Unassembled WGS sequence"/>
</dbReference>
<name>A0A4Y8CNC5_9HELO</name>
<protein>
    <submittedName>
        <fullName evidence="2">Uncharacterized protein</fullName>
    </submittedName>
</protein>
<evidence type="ECO:0000313" key="3">
    <source>
        <dbReference type="Proteomes" id="UP000297299"/>
    </source>
</evidence>
<proteinExistence type="predicted"/>
<feature type="compositionally biased region" description="Polar residues" evidence="1">
    <location>
        <begin position="120"/>
        <end position="131"/>
    </location>
</feature>
<organism evidence="2 3">
    <name type="scientific">Botryotinia calthae</name>
    <dbReference type="NCBI Taxonomy" id="38488"/>
    <lineage>
        <taxon>Eukaryota</taxon>
        <taxon>Fungi</taxon>
        <taxon>Dikarya</taxon>
        <taxon>Ascomycota</taxon>
        <taxon>Pezizomycotina</taxon>
        <taxon>Leotiomycetes</taxon>
        <taxon>Helotiales</taxon>
        <taxon>Sclerotiniaceae</taxon>
        <taxon>Botryotinia</taxon>
    </lineage>
</organism>